<feature type="signal peptide" evidence="1">
    <location>
        <begin position="1"/>
        <end position="40"/>
    </location>
</feature>
<reference evidence="2 3" key="1">
    <citation type="submission" date="2020-06" db="EMBL/GenBank/DDBJ databases">
        <title>Nonomuraea sp. SMC257, a novel actinomycete isolated from soil.</title>
        <authorList>
            <person name="Chanama M."/>
        </authorList>
    </citation>
    <scope>NUCLEOTIDE SEQUENCE [LARGE SCALE GENOMIC DNA]</scope>
    <source>
        <strain evidence="2 3">SMC257</strain>
    </source>
</reference>
<evidence type="ECO:0000313" key="3">
    <source>
        <dbReference type="Proteomes" id="UP000586042"/>
    </source>
</evidence>
<dbReference type="RefSeq" id="WP_175587444.1">
    <property type="nucleotide sequence ID" value="NZ_JABWGN010000001.1"/>
</dbReference>
<dbReference type="AlphaFoldDB" id="A0A7Y6I1F7"/>
<dbReference type="Proteomes" id="UP000586042">
    <property type="component" value="Unassembled WGS sequence"/>
</dbReference>
<keyword evidence="1" id="KW-0732">Signal</keyword>
<comment type="caution">
    <text evidence="2">The sequence shown here is derived from an EMBL/GenBank/DDBJ whole genome shotgun (WGS) entry which is preliminary data.</text>
</comment>
<evidence type="ECO:0000313" key="2">
    <source>
        <dbReference type="EMBL" id="NUW29952.1"/>
    </source>
</evidence>
<evidence type="ECO:0008006" key="4">
    <source>
        <dbReference type="Google" id="ProtNLM"/>
    </source>
</evidence>
<gene>
    <name evidence="2" type="ORF">HTZ77_00675</name>
</gene>
<accession>A0A7Y6I1F7</accession>
<sequence length="205" mass="21552">MNSSIEHISRQRARRRGARASAAALAACLTTALGGGVAHAATVDGAAGRAGSAIAQNAGQAANRLDPVDWASVVEPALKCPKPGPNASWYKVRARVAAVGDRTRDGRRETVVVSSCPSTTSSNPLIAFVYDGAAKPSAPHLLGKLGTNRYYKSLQVAIRGGSVQLRGKVVSDRAPNCCPDLIVSQTYRWDGAKFRRTAEKATRIS</sequence>
<feature type="chain" id="PRO_5030530615" description="LppP/LprE family lipoprotein" evidence="1">
    <location>
        <begin position="41"/>
        <end position="205"/>
    </location>
</feature>
<organism evidence="2 3">
    <name type="scientific">Nonomuraea montanisoli</name>
    <dbReference type="NCBI Taxonomy" id="2741721"/>
    <lineage>
        <taxon>Bacteria</taxon>
        <taxon>Bacillati</taxon>
        <taxon>Actinomycetota</taxon>
        <taxon>Actinomycetes</taxon>
        <taxon>Streptosporangiales</taxon>
        <taxon>Streptosporangiaceae</taxon>
        <taxon>Nonomuraea</taxon>
    </lineage>
</organism>
<proteinExistence type="predicted"/>
<keyword evidence="3" id="KW-1185">Reference proteome</keyword>
<evidence type="ECO:0000256" key="1">
    <source>
        <dbReference type="SAM" id="SignalP"/>
    </source>
</evidence>
<protein>
    <recommendedName>
        <fullName evidence="4">LppP/LprE family lipoprotein</fullName>
    </recommendedName>
</protein>
<name>A0A7Y6I1F7_9ACTN</name>
<dbReference type="EMBL" id="JABWGN010000001">
    <property type="protein sequence ID" value="NUW29952.1"/>
    <property type="molecule type" value="Genomic_DNA"/>
</dbReference>